<dbReference type="Proteomes" id="UP001428817">
    <property type="component" value="Unassembled WGS sequence"/>
</dbReference>
<evidence type="ECO:0000313" key="3">
    <source>
        <dbReference type="Proteomes" id="UP001428817"/>
    </source>
</evidence>
<feature type="compositionally biased region" description="Basic and acidic residues" evidence="1">
    <location>
        <begin position="44"/>
        <end position="57"/>
    </location>
</feature>
<dbReference type="EMBL" id="BAABJP010000048">
    <property type="protein sequence ID" value="GAA5171539.1"/>
    <property type="molecule type" value="Genomic_DNA"/>
</dbReference>
<feature type="region of interest" description="Disordered" evidence="1">
    <location>
        <begin position="44"/>
        <end position="120"/>
    </location>
</feature>
<comment type="caution">
    <text evidence="2">The sequence shown here is derived from an EMBL/GenBank/DDBJ whole genome shotgun (WGS) entry which is preliminary data.</text>
</comment>
<evidence type="ECO:0000313" key="2">
    <source>
        <dbReference type="EMBL" id="GAA5171539.1"/>
    </source>
</evidence>
<reference evidence="3" key="1">
    <citation type="journal article" date="2019" name="Int. J. Syst. Evol. Microbiol.">
        <title>The Global Catalogue of Microorganisms (GCM) 10K type strain sequencing project: providing services to taxonomists for standard genome sequencing and annotation.</title>
        <authorList>
            <consortium name="The Broad Institute Genomics Platform"/>
            <consortium name="The Broad Institute Genome Sequencing Center for Infectious Disease"/>
            <person name="Wu L."/>
            <person name="Ma J."/>
        </authorList>
    </citation>
    <scope>NUCLEOTIDE SEQUENCE [LARGE SCALE GENOMIC DNA]</scope>
    <source>
        <strain evidence="3">JCM 18303</strain>
    </source>
</reference>
<sequence length="120" mass="13020">MVCTWQLGAPGWQVTNPEEVRGWPPFTAPSQAAALVRAAPWQFRERQSTEAEAREAEDGPAVGWPGSGLPSLPSLMKSKAEEASELVWPRQPPLRTEQAAVSEEPRRNLDTAVSSAEVSA</sequence>
<evidence type="ECO:0000256" key="1">
    <source>
        <dbReference type="SAM" id="MobiDB-lite"/>
    </source>
</evidence>
<feature type="compositionally biased region" description="Polar residues" evidence="1">
    <location>
        <begin position="111"/>
        <end position="120"/>
    </location>
</feature>
<proteinExistence type="predicted"/>
<protein>
    <submittedName>
        <fullName evidence="2">Uncharacterized protein</fullName>
    </submittedName>
</protein>
<keyword evidence="3" id="KW-1185">Reference proteome</keyword>
<organism evidence="2 3">
    <name type="scientific">Pseudonocardia eucalypti</name>
    <dbReference type="NCBI Taxonomy" id="648755"/>
    <lineage>
        <taxon>Bacteria</taxon>
        <taxon>Bacillati</taxon>
        <taxon>Actinomycetota</taxon>
        <taxon>Actinomycetes</taxon>
        <taxon>Pseudonocardiales</taxon>
        <taxon>Pseudonocardiaceae</taxon>
        <taxon>Pseudonocardia</taxon>
    </lineage>
</organism>
<accession>A0ABP9R4S9</accession>
<gene>
    <name evidence="2" type="ORF">GCM10023321_70260</name>
</gene>
<name>A0ABP9R4S9_9PSEU</name>